<sequence length="209" mass="22593">MKTLFAATLFVLSSASAFAQTSSGTVVVSGSVGFAQQAYERTNFDGNSTNIQVFPSIGYFYKDRLEVGISTGFSFGRNTSKSEDGEYISKSYNISAGPYIRKYLPITEKLFFTASAGLSAGIGSAKTKAFQNESFGEPSRSFTYGISAAPGLTYFATEKLGLFVSIGQVYFSRSTTRLEPTDTKSTETYFNADVSPSSSSIGLRYLINR</sequence>
<keyword evidence="1 2" id="KW-0732">Signal</keyword>
<feature type="domain" description="Outer membrane protein beta-barrel" evidence="3">
    <location>
        <begin position="5"/>
        <end position="182"/>
    </location>
</feature>
<evidence type="ECO:0000256" key="2">
    <source>
        <dbReference type="SAM" id="SignalP"/>
    </source>
</evidence>
<dbReference type="OrthoDB" id="945117at2"/>
<evidence type="ECO:0000313" key="4">
    <source>
        <dbReference type="EMBL" id="SNS94577.1"/>
    </source>
</evidence>
<name>A0A239ILV4_9BACT</name>
<dbReference type="InterPro" id="IPR011250">
    <property type="entry name" value="OMP/PagP_B-barrel"/>
</dbReference>
<gene>
    <name evidence="4" type="ORF">SAMN06296052_1186</name>
</gene>
<feature type="signal peptide" evidence="2">
    <location>
        <begin position="1"/>
        <end position="19"/>
    </location>
</feature>
<evidence type="ECO:0000259" key="3">
    <source>
        <dbReference type="Pfam" id="PF13505"/>
    </source>
</evidence>
<proteinExistence type="predicted"/>
<accession>A0A239ILV4</accession>
<dbReference type="EMBL" id="FZOQ01000018">
    <property type="protein sequence ID" value="SNS94577.1"/>
    <property type="molecule type" value="Genomic_DNA"/>
</dbReference>
<dbReference type="SUPFAM" id="SSF56925">
    <property type="entry name" value="OMPA-like"/>
    <property type="match status" value="1"/>
</dbReference>
<dbReference type="InterPro" id="IPR027385">
    <property type="entry name" value="Beta-barrel_OMP"/>
</dbReference>
<reference evidence="5" key="1">
    <citation type="submission" date="2017-06" db="EMBL/GenBank/DDBJ databases">
        <authorList>
            <person name="Varghese N."/>
            <person name="Submissions S."/>
        </authorList>
    </citation>
    <scope>NUCLEOTIDE SEQUENCE [LARGE SCALE GENOMIC DNA]</scope>
    <source>
        <strain evidence="5">NKM1</strain>
    </source>
</reference>
<feature type="chain" id="PRO_5012444287" evidence="2">
    <location>
        <begin position="20"/>
        <end position="209"/>
    </location>
</feature>
<evidence type="ECO:0000256" key="1">
    <source>
        <dbReference type="ARBA" id="ARBA00022729"/>
    </source>
</evidence>
<dbReference type="RefSeq" id="WP_089320549.1">
    <property type="nucleotide sequence ID" value="NZ_FZOQ01000018.1"/>
</dbReference>
<evidence type="ECO:0000313" key="5">
    <source>
        <dbReference type="Proteomes" id="UP000198432"/>
    </source>
</evidence>
<keyword evidence="5" id="KW-1185">Reference proteome</keyword>
<dbReference type="Pfam" id="PF13505">
    <property type="entry name" value="OMP_b-brl"/>
    <property type="match status" value="1"/>
</dbReference>
<dbReference type="AlphaFoldDB" id="A0A239ILV4"/>
<organism evidence="4 5">
    <name type="scientific">Pontibacter ummariensis</name>
    <dbReference type="NCBI Taxonomy" id="1610492"/>
    <lineage>
        <taxon>Bacteria</taxon>
        <taxon>Pseudomonadati</taxon>
        <taxon>Bacteroidota</taxon>
        <taxon>Cytophagia</taxon>
        <taxon>Cytophagales</taxon>
        <taxon>Hymenobacteraceae</taxon>
        <taxon>Pontibacter</taxon>
    </lineage>
</organism>
<protein>
    <submittedName>
        <fullName evidence="4">Outer membrane protein beta-barrel domain-containing protein</fullName>
    </submittedName>
</protein>
<dbReference type="Proteomes" id="UP000198432">
    <property type="component" value="Unassembled WGS sequence"/>
</dbReference>